<dbReference type="OMA" id="FNGANIW"/>
<organism evidence="1 2">
    <name type="scientific">Rosa chinensis</name>
    <name type="common">China rose</name>
    <dbReference type="NCBI Taxonomy" id="74649"/>
    <lineage>
        <taxon>Eukaryota</taxon>
        <taxon>Viridiplantae</taxon>
        <taxon>Streptophyta</taxon>
        <taxon>Embryophyta</taxon>
        <taxon>Tracheophyta</taxon>
        <taxon>Spermatophyta</taxon>
        <taxon>Magnoliopsida</taxon>
        <taxon>eudicotyledons</taxon>
        <taxon>Gunneridae</taxon>
        <taxon>Pentapetalae</taxon>
        <taxon>rosids</taxon>
        <taxon>fabids</taxon>
        <taxon>Rosales</taxon>
        <taxon>Rosaceae</taxon>
        <taxon>Rosoideae</taxon>
        <taxon>Rosoideae incertae sedis</taxon>
        <taxon>Rosa</taxon>
    </lineage>
</organism>
<evidence type="ECO:0000313" key="1">
    <source>
        <dbReference type="EMBL" id="PRQ41139.1"/>
    </source>
</evidence>
<dbReference type="PANTHER" id="PTHR36722">
    <property type="entry name" value="TYPE 2 DNA TOPOISOMERASE 6 SUBUNIT B-LIKE"/>
    <property type="match status" value="1"/>
</dbReference>
<comment type="caution">
    <text evidence="1">The sequence shown here is derived from an EMBL/GenBank/DDBJ whole genome shotgun (WGS) entry which is preliminary data.</text>
</comment>
<accession>A0A2P6R462</accession>
<sequence length="371" mass="41310">MNIASSSLPELCLQLISSAFQRCRASDDLCRLSVVLRRSPPSNLVRISVSDTGVGSCVEEFEALKLCREAFGGEIWDGLLSVTTTGFGDNEIYHYEFNLKEAVSARRLTRLPSNPKNGQKFSGTEVCLSIFESVDVLLGEISRFFQKILILKIPNVAIQLVAEHGDVPGSRYESVLLANEWNPLPFSASNLERLKSGLEDYVFKHGNTLGKKCESCFSNWEHLKVGTGVACHTESRRYSESVTEAVIVISEISEIASTCLRTCGAKTEVLYFKDFSPCPISQSSVKALTSIDWKSYGLTFGGVVEQGGYALLKWDNLPPYVQINISLHHYHNQYPKLCRMLNFLSISQLFPEMLFVMVCMKADMLHAHGIP</sequence>
<dbReference type="Proteomes" id="UP000238479">
    <property type="component" value="Chromosome 4"/>
</dbReference>
<dbReference type="GO" id="GO:0042138">
    <property type="term" value="P:meiotic DNA double-strand break formation"/>
    <property type="evidence" value="ECO:0007669"/>
    <property type="project" value="InterPro"/>
</dbReference>
<gene>
    <name evidence="1" type="ORF">RchiOBHm_Chr4g0443691</name>
</gene>
<name>A0A2P6R462_ROSCH</name>
<keyword evidence="2" id="KW-1185">Reference proteome</keyword>
<evidence type="ECO:0008006" key="3">
    <source>
        <dbReference type="Google" id="ProtNLM"/>
    </source>
</evidence>
<dbReference type="GO" id="GO:0007131">
    <property type="term" value="P:reciprocal meiotic recombination"/>
    <property type="evidence" value="ECO:0007669"/>
    <property type="project" value="TreeGrafter"/>
</dbReference>
<dbReference type="Gramene" id="PRQ41139">
    <property type="protein sequence ID" value="PRQ41139"/>
    <property type="gene ID" value="RchiOBHm_Chr4g0443691"/>
</dbReference>
<dbReference type="PANTHER" id="PTHR36722:SF1">
    <property type="entry name" value="TYPE 2 DNA TOPOISOMERASE 6 SUBUNIT B-LIKE"/>
    <property type="match status" value="1"/>
</dbReference>
<dbReference type="GO" id="GO:0030674">
    <property type="term" value="F:protein-macromolecule adaptor activity"/>
    <property type="evidence" value="ECO:0007669"/>
    <property type="project" value="TreeGrafter"/>
</dbReference>
<evidence type="ECO:0000313" key="2">
    <source>
        <dbReference type="Proteomes" id="UP000238479"/>
    </source>
</evidence>
<dbReference type="GO" id="GO:0000793">
    <property type="term" value="C:condensed chromosome"/>
    <property type="evidence" value="ECO:0007669"/>
    <property type="project" value="TreeGrafter"/>
</dbReference>
<dbReference type="InterPro" id="IPR034566">
    <property type="entry name" value="MTOPVIB_plant"/>
</dbReference>
<dbReference type="AlphaFoldDB" id="A0A2P6R462"/>
<proteinExistence type="predicted"/>
<protein>
    <recommendedName>
        <fullName evidence="3">Type 2 DNA topoisomerase 6 subunit B-like protein</fullName>
    </recommendedName>
</protein>
<dbReference type="EMBL" id="PDCK01000042">
    <property type="protein sequence ID" value="PRQ41139.1"/>
    <property type="molecule type" value="Genomic_DNA"/>
</dbReference>
<dbReference type="STRING" id="74649.A0A2P6R462"/>
<reference evidence="1 2" key="1">
    <citation type="journal article" date="2018" name="Nat. Genet.">
        <title>The Rosa genome provides new insights in the design of modern roses.</title>
        <authorList>
            <person name="Bendahmane M."/>
        </authorList>
    </citation>
    <scope>NUCLEOTIDE SEQUENCE [LARGE SCALE GENOMIC DNA]</scope>
    <source>
        <strain evidence="2">cv. Old Blush</strain>
    </source>
</reference>